<name>A0A1I5TDB0_HYMAR</name>
<accession>A0A1I5TDB0</accession>
<dbReference type="AlphaFoldDB" id="A0A1I5TDB0"/>
<organism evidence="4 5">
    <name type="scientific">Hymenobacter arizonensis</name>
    <name type="common">Siccationidurans arizonensis</name>
    <dbReference type="NCBI Taxonomy" id="1227077"/>
    <lineage>
        <taxon>Bacteria</taxon>
        <taxon>Pseudomonadati</taxon>
        <taxon>Bacteroidota</taxon>
        <taxon>Cytophagia</taxon>
        <taxon>Cytophagales</taxon>
        <taxon>Hymenobacteraceae</taxon>
        <taxon>Hymenobacter</taxon>
    </lineage>
</organism>
<dbReference type="InterPro" id="IPR051168">
    <property type="entry name" value="AASS"/>
</dbReference>
<dbReference type="Pfam" id="PF03435">
    <property type="entry name" value="Sacchrp_dh_NADP"/>
    <property type="match status" value="1"/>
</dbReference>
<dbReference type="STRING" id="1227077.SAMN04515668_0416"/>
<gene>
    <name evidence="4" type="ORF">SAMN04515668_0416</name>
</gene>
<dbReference type="InterPro" id="IPR036291">
    <property type="entry name" value="NAD(P)-bd_dom_sf"/>
</dbReference>
<keyword evidence="1" id="KW-0560">Oxidoreductase</keyword>
<keyword evidence="5" id="KW-1185">Reference proteome</keyword>
<protein>
    <submittedName>
        <fullName evidence="4">Saccharopine dehydrogenase, NADP-dependent</fullName>
    </submittedName>
</protein>
<dbReference type="OrthoDB" id="973788at2"/>
<dbReference type="GO" id="GO:0019878">
    <property type="term" value="P:lysine biosynthetic process via aminoadipic acid"/>
    <property type="evidence" value="ECO:0007669"/>
    <property type="project" value="TreeGrafter"/>
</dbReference>
<dbReference type="InterPro" id="IPR032095">
    <property type="entry name" value="Sacchrp_dh-like_C"/>
</dbReference>
<evidence type="ECO:0000256" key="1">
    <source>
        <dbReference type="ARBA" id="ARBA00023002"/>
    </source>
</evidence>
<dbReference type="InterPro" id="IPR005097">
    <property type="entry name" value="Sacchrp_dh_NADP-bd"/>
</dbReference>
<dbReference type="SUPFAM" id="SSF55347">
    <property type="entry name" value="Glyceraldehyde-3-phosphate dehydrogenase-like, C-terminal domain"/>
    <property type="match status" value="1"/>
</dbReference>
<dbReference type="PANTHER" id="PTHR11133">
    <property type="entry name" value="SACCHAROPINE DEHYDROGENASE"/>
    <property type="match status" value="1"/>
</dbReference>
<feature type="domain" description="Saccharopine dehydrogenase NADP binding" evidence="2">
    <location>
        <begin position="6"/>
        <end position="124"/>
    </location>
</feature>
<dbReference type="GO" id="GO:0005737">
    <property type="term" value="C:cytoplasm"/>
    <property type="evidence" value="ECO:0007669"/>
    <property type="project" value="TreeGrafter"/>
</dbReference>
<dbReference type="RefSeq" id="WP_092668457.1">
    <property type="nucleotide sequence ID" value="NZ_FOXS01000001.1"/>
</dbReference>
<evidence type="ECO:0000259" key="2">
    <source>
        <dbReference type="Pfam" id="PF03435"/>
    </source>
</evidence>
<dbReference type="EMBL" id="FOXS01000001">
    <property type="protein sequence ID" value="SFP80821.1"/>
    <property type="molecule type" value="Genomic_DNA"/>
</dbReference>
<evidence type="ECO:0000259" key="3">
    <source>
        <dbReference type="Pfam" id="PF16653"/>
    </source>
</evidence>
<feature type="domain" description="Saccharopine dehydrogenase-like C-terminal" evidence="3">
    <location>
        <begin position="128"/>
        <end position="441"/>
    </location>
</feature>
<evidence type="ECO:0000313" key="4">
    <source>
        <dbReference type="EMBL" id="SFP80821.1"/>
    </source>
</evidence>
<evidence type="ECO:0000313" key="5">
    <source>
        <dbReference type="Proteomes" id="UP000199029"/>
    </source>
</evidence>
<dbReference type="GO" id="GO:0004753">
    <property type="term" value="F:saccharopine dehydrogenase activity"/>
    <property type="evidence" value="ECO:0007669"/>
    <property type="project" value="TreeGrafter"/>
</dbReference>
<dbReference type="Gene3D" id="3.30.360.10">
    <property type="entry name" value="Dihydrodipicolinate Reductase, domain 2"/>
    <property type="match status" value="1"/>
</dbReference>
<proteinExistence type="predicted"/>
<dbReference type="Proteomes" id="UP000199029">
    <property type="component" value="Unassembled WGS sequence"/>
</dbReference>
<sequence length="450" mass="49261">MTTRLLLLGAGRSASSLIQYLLGHAPTEKWFLTVADANPAHLVPVLAAHSEYARAVPFDLENATLLEELVTQADVVISMLPALLHPVVARVCVRHGRHLATASYVSPEIAALHDEAVAAGVTLLMECGLDPGLDHMSAMRAIEHIRRRGGRITSFKSYCGGLLAPAAEGDNPWRYKFTWNPRNVVLAGQSTAKYLENGHPRFIPYQQLFARTETLALPGYGEFEGYANRDSLSYRAPYGLDDIPTILRGTLRRPGYCAAWHALVRLGLTDDSVNLGNSESMTWAELVGAYLPLARVPNLDLSVRFATYLGLEPTGEEMGRLNWLGLFSARPVGHANATPAQLLERLLSEKWQLQPYDHDLIVMQHLFEYELNGAVHRLTSSLAVEGEDATHTGMAKTVGLPLGMAVRRLVRGEGRKPGVLLPIGADLYEPILDELAADYGIVFSEEETGA</sequence>
<dbReference type="Gene3D" id="1.10.1870.10">
    <property type="entry name" value="Domain 3, Saccharopine reductase"/>
    <property type="match status" value="1"/>
</dbReference>
<dbReference type="SUPFAM" id="SSF51735">
    <property type="entry name" value="NAD(P)-binding Rossmann-fold domains"/>
    <property type="match status" value="1"/>
</dbReference>
<reference evidence="5" key="1">
    <citation type="submission" date="2016-10" db="EMBL/GenBank/DDBJ databases">
        <authorList>
            <person name="Varghese N."/>
            <person name="Submissions S."/>
        </authorList>
    </citation>
    <scope>NUCLEOTIDE SEQUENCE [LARGE SCALE GENOMIC DNA]</scope>
    <source>
        <strain evidence="5">OR362-8,ATCC BAA-1266,JCM 13504</strain>
    </source>
</reference>
<dbReference type="Gene3D" id="3.40.50.720">
    <property type="entry name" value="NAD(P)-binding Rossmann-like Domain"/>
    <property type="match status" value="1"/>
</dbReference>
<dbReference type="Pfam" id="PF16653">
    <property type="entry name" value="Sacchrp_dh_C"/>
    <property type="match status" value="1"/>
</dbReference>
<dbReference type="PANTHER" id="PTHR11133:SF22">
    <property type="entry name" value="ALPHA-AMINOADIPIC SEMIALDEHYDE SYNTHASE, MITOCHONDRIAL"/>
    <property type="match status" value="1"/>
</dbReference>